<evidence type="ECO:0000259" key="2">
    <source>
        <dbReference type="Pfam" id="PF03781"/>
    </source>
</evidence>
<feature type="compositionally biased region" description="Basic and acidic residues" evidence="1">
    <location>
        <begin position="239"/>
        <end position="249"/>
    </location>
</feature>
<dbReference type="EC" id="2.7.11.1" evidence="3"/>
<dbReference type="STRING" id="1288385.ERS137968_04279"/>
<dbReference type="PANTHER" id="PTHR23150:SF19">
    <property type="entry name" value="FORMYLGLYCINE-GENERATING ENZYME"/>
    <property type="match status" value="1"/>
</dbReference>
<dbReference type="AlphaFoldDB" id="A0A0T9R6N0"/>
<name>A0A0T9R6N0_9GAMM</name>
<dbReference type="InterPro" id="IPR042095">
    <property type="entry name" value="SUMF_sf"/>
</dbReference>
<dbReference type="InterPro" id="IPR051043">
    <property type="entry name" value="Sulfatase_Mod_Factor_Kinase"/>
</dbReference>
<dbReference type="GO" id="GO:0004674">
    <property type="term" value="F:protein serine/threonine kinase activity"/>
    <property type="evidence" value="ECO:0007669"/>
    <property type="project" value="UniProtKB-EC"/>
</dbReference>
<dbReference type="Proteomes" id="UP000045840">
    <property type="component" value="Unassembled WGS sequence"/>
</dbReference>
<evidence type="ECO:0000313" key="4">
    <source>
        <dbReference type="Proteomes" id="UP000045840"/>
    </source>
</evidence>
<dbReference type="PANTHER" id="PTHR23150">
    <property type="entry name" value="SULFATASE MODIFYING FACTOR 1, 2"/>
    <property type="match status" value="1"/>
</dbReference>
<dbReference type="GO" id="GO:0120147">
    <property type="term" value="F:formylglycine-generating oxidase activity"/>
    <property type="evidence" value="ECO:0007669"/>
    <property type="project" value="TreeGrafter"/>
</dbReference>
<feature type="domain" description="Sulfatase-modifying factor enzyme-like" evidence="2">
    <location>
        <begin position="44"/>
        <end position="290"/>
    </location>
</feature>
<proteinExistence type="predicted"/>
<accession>A0A0T9R6N0</accession>
<evidence type="ECO:0000256" key="1">
    <source>
        <dbReference type="SAM" id="MobiDB-lite"/>
    </source>
</evidence>
<sequence>MNKKIIIPVCGTVLIGAMLLAFKYQADKTDHQQIQQEALVKESLANMVFVTGGEFMMGDFGHRVGEYLPYSPDQDNKPEQKVTLDNFSISAYRVTWGQFNRYLEIQGRPKTNAYNRLITMEDEIPAFYQSTGDGYPASVNWHDAKAYCQWLGNVVSKTIDLPTEAQWEYAARSGGKLLVFANNNNVFEPEKNFSSELSPVGTYPPNPLGLYDMMGNGHDWVEDWYDENYYQQSPKHNPRGPEKGTDKVTRGSVGAHSISNMTFTRSKRNLIEFEKGGKSTYPPGYGFRCVVNDLKPL</sequence>
<gene>
    <name evidence="3" type="primary">pkn1_3</name>
    <name evidence="3" type="ORF">ERS008529_04139</name>
</gene>
<dbReference type="EMBL" id="CQAZ01000054">
    <property type="protein sequence ID" value="CNI47585.1"/>
    <property type="molecule type" value="Genomic_DNA"/>
</dbReference>
<dbReference type="SUPFAM" id="SSF56436">
    <property type="entry name" value="C-type lectin-like"/>
    <property type="match status" value="1"/>
</dbReference>
<protein>
    <submittedName>
        <fullName evidence="3">Serine/threonine-protein kinase pkn1</fullName>
        <ecNumber evidence="3">2.7.11.1</ecNumber>
    </submittedName>
</protein>
<organism evidence="3 4">
    <name type="scientific">Yersinia pekkanenii</name>
    <dbReference type="NCBI Taxonomy" id="1288385"/>
    <lineage>
        <taxon>Bacteria</taxon>
        <taxon>Pseudomonadati</taxon>
        <taxon>Pseudomonadota</taxon>
        <taxon>Gammaproteobacteria</taxon>
        <taxon>Enterobacterales</taxon>
        <taxon>Yersiniaceae</taxon>
        <taxon>Yersinia</taxon>
    </lineage>
</organism>
<reference evidence="4" key="1">
    <citation type="submission" date="2015-03" db="EMBL/GenBank/DDBJ databases">
        <authorList>
            <consortium name="Pathogen Informatics"/>
        </authorList>
    </citation>
    <scope>NUCLEOTIDE SEQUENCE [LARGE SCALE GENOMIC DNA]</scope>
    <source>
        <strain evidence="4">A125KOH2</strain>
    </source>
</reference>
<keyword evidence="3" id="KW-0808">Transferase</keyword>
<evidence type="ECO:0000313" key="3">
    <source>
        <dbReference type="EMBL" id="CNI47585.1"/>
    </source>
</evidence>
<dbReference type="InterPro" id="IPR016187">
    <property type="entry name" value="CTDL_fold"/>
</dbReference>
<dbReference type="Pfam" id="PF03781">
    <property type="entry name" value="FGE-sulfatase"/>
    <property type="match status" value="1"/>
</dbReference>
<dbReference type="Gene3D" id="3.90.1580.10">
    <property type="entry name" value="paralog of FGE (formylglycine-generating enzyme)"/>
    <property type="match status" value="1"/>
</dbReference>
<dbReference type="RefSeq" id="WP_053101984.1">
    <property type="nucleotide sequence ID" value="NZ_CQAZ01000054.1"/>
</dbReference>
<keyword evidence="3" id="KW-0418">Kinase</keyword>
<dbReference type="InterPro" id="IPR005532">
    <property type="entry name" value="SUMF_dom"/>
</dbReference>
<feature type="region of interest" description="Disordered" evidence="1">
    <location>
        <begin position="231"/>
        <end position="255"/>
    </location>
</feature>